<evidence type="ECO:0000313" key="2">
    <source>
        <dbReference type="Proteomes" id="UP000261520"/>
    </source>
</evidence>
<organism evidence="1 2">
    <name type="scientific">Periophthalmus magnuspinnatus</name>
    <dbReference type="NCBI Taxonomy" id="409849"/>
    <lineage>
        <taxon>Eukaryota</taxon>
        <taxon>Metazoa</taxon>
        <taxon>Chordata</taxon>
        <taxon>Craniata</taxon>
        <taxon>Vertebrata</taxon>
        <taxon>Euteleostomi</taxon>
        <taxon>Actinopterygii</taxon>
        <taxon>Neopterygii</taxon>
        <taxon>Teleostei</taxon>
        <taxon>Neoteleostei</taxon>
        <taxon>Acanthomorphata</taxon>
        <taxon>Gobiaria</taxon>
        <taxon>Gobiiformes</taxon>
        <taxon>Gobioidei</taxon>
        <taxon>Gobiidae</taxon>
        <taxon>Oxudercinae</taxon>
        <taxon>Periophthalmus</taxon>
    </lineage>
</organism>
<name>A0A3B4ADN9_9GOBI</name>
<dbReference type="Ensembl" id="ENSPMGT00000016185.1">
    <property type="protein sequence ID" value="ENSPMGP00000015182.1"/>
    <property type="gene ID" value="ENSPMGG00000012439.1"/>
</dbReference>
<reference evidence="1" key="2">
    <citation type="submission" date="2025-09" db="UniProtKB">
        <authorList>
            <consortium name="Ensembl"/>
        </authorList>
    </citation>
    <scope>IDENTIFICATION</scope>
</reference>
<proteinExistence type="predicted"/>
<reference evidence="1" key="1">
    <citation type="submission" date="2025-08" db="UniProtKB">
        <authorList>
            <consortium name="Ensembl"/>
        </authorList>
    </citation>
    <scope>IDENTIFICATION</scope>
</reference>
<keyword evidence="2" id="KW-1185">Reference proteome</keyword>
<dbReference type="Proteomes" id="UP000261520">
    <property type="component" value="Unplaced"/>
</dbReference>
<dbReference type="AlphaFoldDB" id="A0A3B4ADN9"/>
<sequence>VTSLEETSLLYKAEVFSRGSVGRLAQQTGCESLRETYNHSPVSEHLACCNTRRWLLNALTWEFV</sequence>
<evidence type="ECO:0000313" key="1">
    <source>
        <dbReference type="Ensembl" id="ENSPMGP00000015182.1"/>
    </source>
</evidence>
<protein>
    <submittedName>
        <fullName evidence="1">Uncharacterized protein</fullName>
    </submittedName>
</protein>
<accession>A0A3B4ADN9</accession>